<accession>A0ABV3E214</accession>
<name>A0ABV3E214_9ACTN</name>
<reference evidence="1 2" key="1">
    <citation type="submission" date="2024-06" db="EMBL/GenBank/DDBJ databases">
        <title>The Natural Products Discovery Center: Release of the First 8490 Sequenced Strains for Exploring Actinobacteria Biosynthetic Diversity.</title>
        <authorList>
            <person name="Kalkreuter E."/>
            <person name="Kautsar S.A."/>
            <person name="Yang D."/>
            <person name="Bader C.D."/>
            <person name="Teijaro C.N."/>
            <person name="Fluegel L."/>
            <person name="Davis C.M."/>
            <person name="Simpson J.R."/>
            <person name="Lauterbach L."/>
            <person name="Steele A.D."/>
            <person name="Gui C."/>
            <person name="Meng S."/>
            <person name="Li G."/>
            <person name="Viehrig K."/>
            <person name="Ye F."/>
            <person name="Su P."/>
            <person name="Kiefer A.F."/>
            <person name="Nichols A."/>
            <person name="Cepeda A.J."/>
            <person name="Yan W."/>
            <person name="Fan B."/>
            <person name="Jiang Y."/>
            <person name="Adhikari A."/>
            <person name="Zheng C.-J."/>
            <person name="Schuster L."/>
            <person name="Cowan T.M."/>
            <person name="Smanski M.J."/>
            <person name="Chevrette M.G."/>
            <person name="De Carvalho L.P.S."/>
            <person name="Shen B."/>
        </authorList>
    </citation>
    <scope>NUCLEOTIDE SEQUENCE [LARGE SCALE GENOMIC DNA]</scope>
    <source>
        <strain evidence="1 2">NPDC048274</strain>
    </source>
</reference>
<protein>
    <submittedName>
        <fullName evidence="1">Uncharacterized protein</fullName>
    </submittedName>
</protein>
<comment type="caution">
    <text evidence="1">The sequence shown here is derived from an EMBL/GenBank/DDBJ whole genome shotgun (WGS) entry which is preliminary data.</text>
</comment>
<dbReference type="RefSeq" id="WP_359977841.1">
    <property type="nucleotide sequence ID" value="NZ_JBEZLS010000005.1"/>
</dbReference>
<organism evidence="1 2">
    <name type="scientific">Streptomyces griseoloalbus</name>
    <dbReference type="NCBI Taxonomy" id="67303"/>
    <lineage>
        <taxon>Bacteria</taxon>
        <taxon>Bacillati</taxon>
        <taxon>Actinomycetota</taxon>
        <taxon>Actinomycetes</taxon>
        <taxon>Kitasatosporales</taxon>
        <taxon>Streptomycetaceae</taxon>
        <taxon>Streptomyces</taxon>
    </lineage>
</organism>
<dbReference type="Proteomes" id="UP001551582">
    <property type="component" value="Unassembled WGS sequence"/>
</dbReference>
<proteinExistence type="predicted"/>
<evidence type="ECO:0000313" key="1">
    <source>
        <dbReference type="EMBL" id="MEU9351184.1"/>
    </source>
</evidence>
<keyword evidence="2" id="KW-1185">Reference proteome</keyword>
<evidence type="ECO:0000313" key="2">
    <source>
        <dbReference type="Proteomes" id="UP001551582"/>
    </source>
</evidence>
<sequence>MGRCDIDAVVARLIKESVAAAWTQGYVTGLGGAITLAKGMPILGGIAGGP</sequence>
<dbReference type="EMBL" id="JBEZLS010000005">
    <property type="protein sequence ID" value="MEU9351184.1"/>
    <property type="molecule type" value="Genomic_DNA"/>
</dbReference>
<gene>
    <name evidence="1" type="ORF">AB0D65_09205</name>
</gene>